<accession>A0A2M4DJ14</accession>
<keyword evidence="2" id="KW-0732">Signal</keyword>
<protein>
    <submittedName>
        <fullName evidence="3">Putative secreted protein</fullName>
    </submittedName>
</protein>
<feature type="signal peptide" evidence="2">
    <location>
        <begin position="1"/>
        <end position="18"/>
    </location>
</feature>
<sequence length="121" mass="13185">MLFPLLIVPSSSLTPAICLFVMSIPEDRNPKTVGSPWPSATDRPPHRCSCVRPLKHRCFVSCTSHRHSNFASNGPVAYGVDTAFPGLPKRFKHFPRPAPPISHCSTPSWDHGGGGKVKEVS</sequence>
<evidence type="ECO:0000256" key="2">
    <source>
        <dbReference type="SAM" id="SignalP"/>
    </source>
</evidence>
<feature type="region of interest" description="Disordered" evidence="1">
    <location>
        <begin position="98"/>
        <end position="121"/>
    </location>
</feature>
<feature type="chain" id="PRO_5014856918" evidence="2">
    <location>
        <begin position="19"/>
        <end position="121"/>
    </location>
</feature>
<proteinExistence type="predicted"/>
<dbReference type="AlphaFoldDB" id="A0A2M4DJ14"/>
<dbReference type="EMBL" id="GGFL01013354">
    <property type="protein sequence ID" value="MBW77532.1"/>
    <property type="molecule type" value="Transcribed_RNA"/>
</dbReference>
<organism evidence="3">
    <name type="scientific">Anopheles darlingi</name>
    <name type="common">Mosquito</name>
    <dbReference type="NCBI Taxonomy" id="43151"/>
    <lineage>
        <taxon>Eukaryota</taxon>
        <taxon>Metazoa</taxon>
        <taxon>Ecdysozoa</taxon>
        <taxon>Arthropoda</taxon>
        <taxon>Hexapoda</taxon>
        <taxon>Insecta</taxon>
        <taxon>Pterygota</taxon>
        <taxon>Neoptera</taxon>
        <taxon>Endopterygota</taxon>
        <taxon>Diptera</taxon>
        <taxon>Nematocera</taxon>
        <taxon>Culicoidea</taxon>
        <taxon>Culicidae</taxon>
        <taxon>Anophelinae</taxon>
        <taxon>Anopheles</taxon>
    </lineage>
</organism>
<evidence type="ECO:0000313" key="3">
    <source>
        <dbReference type="EMBL" id="MBW77532.1"/>
    </source>
</evidence>
<name>A0A2M4DJ14_ANODA</name>
<evidence type="ECO:0000256" key="1">
    <source>
        <dbReference type="SAM" id="MobiDB-lite"/>
    </source>
</evidence>
<reference evidence="3" key="1">
    <citation type="submission" date="2018-01" db="EMBL/GenBank/DDBJ databases">
        <title>An insight into the sialome of Amazonian anophelines.</title>
        <authorList>
            <person name="Ribeiro J.M."/>
            <person name="Scarpassa V."/>
            <person name="Calvo E."/>
        </authorList>
    </citation>
    <scope>NUCLEOTIDE SEQUENCE</scope>
</reference>